<dbReference type="AlphaFoldDB" id="A0AAV2MYW0"/>
<dbReference type="Proteomes" id="UP001497644">
    <property type="component" value="Unassembled WGS sequence"/>
</dbReference>
<evidence type="ECO:0000256" key="1">
    <source>
        <dbReference type="SAM" id="MobiDB-lite"/>
    </source>
</evidence>
<sequence>MAAGKKKPAPSAAATKGLRGKAAAHPASSAPIGNAKVPRSPALSRFNGRDVGVVGRKARRAIRGVIAPQQSLPLDPLDPLDPRMRSLEEGRRREVQGPGRRRGRPLNSSYADHFREVSNDVSEGDDRGEGEDFLQTSASPT</sequence>
<protein>
    <submittedName>
        <fullName evidence="2">Uncharacterized protein</fullName>
    </submittedName>
</protein>
<feature type="compositionally biased region" description="Basic and acidic residues" evidence="1">
    <location>
        <begin position="80"/>
        <end position="95"/>
    </location>
</feature>
<accession>A0AAV2MYW0</accession>
<keyword evidence="3" id="KW-1185">Reference proteome</keyword>
<organism evidence="2 3">
    <name type="scientific">Lasius platythorax</name>
    <dbReference type="NCBI Taxonomy" id="488582"/>
    <lineage>
        <taxon>Eukaryota</taxon>
        <taxon>Metazoa</taxon>
        <taxon>Ecdysozoa</taxon>
        <taxon>Arthropoda</taxon>
        <taxon>Hexapoda</taxon>
        <taxon>Insecta</taxon>
        <taxon>Pterygota</taxon>
        <taxon>Neoptera</taxon>
        <taxon>Endopterygota</taxon>
        <taxon>Hymenoptera</taxon>
        <taxon>Apocrita</taxon>
        <taxon>Aculeata</taxon>
        <taxon>Formicoidea</taxon>
        <taxon>Formicidae</taxon>
        <taxon>Formicinae</taxon>
        <taxon>Lasius</taxon>
        <taxon>Lasius</taxon>
    </lineage>
</organism>
<name>A0AAV2MYW0_9HYME</name>
<proteinExistence type="predicted"/>
<evidence type="ECO:0000313" key="2">
    <source>
        <dbReference type="EMBL" id="CAL1672101.1"/>
    </source>
</evidence>
<feature type="region of interest" description="Disordered" evidence="1">
    <location>
        <begin position="66"/>
        <end position="141"/>
    </location>
</feature>
<dbReference type="EMBL" id="CAXIPU020000446">
    <property type="protein sequence ID" value="CAL1672101.1"/>
    <property type="molecule type" value="Genomic_DNA"/>
</dbReference>
<evidence type="ECO:0000313" key="3">
    <source>
        <dbReference type="Proteomes" id="UP001497644"/>
    </source>
</evidence>
<reference evidence="2" key="1">
    <citation type="submission" date="2024-04" db="EMBL/GenBank/DDBJ databases">
        <authorList>
            <consortium name="Molecular Ecology Group"/>
        </authorList>
    </citation>
    <scope>NUCLEOTIDE SEQUENCE</scope>
</reference>
<gene>
    <name evidence="2" type="ORF">LPLAT_LOCUS5507</name>
</gene>
<feature type="compositionally biased region" description="Acidic residues" evidence="1">
    <location>
        <begin position="122"/>
        <end position="132"/>
    </location>
</feature>
<comment type="caution">
    <text evidence="2">The sequence shown here is derived from an EMBL/GenBank/DDBJ whole genome shotgun (WGS) entry which is preliminary data.</text>
</comment>
<feature type="region of interest" description="Disordered" evidence="1">
    <location>
        <begin position="1"/>
        <end position="51"/>
    </location>
</feature>